<evidence type="ECO:0000256" key="10">
    <source>
        <dbReference type="ARBA" id="ARBA00022729"/>
    </source>
</evidence>
<comment type="subcellular location">
    <subcellularLocation>
        <location evidence="2">Cell membrane</location>
    </subcellularLocation>
    <subcellularLocation>
        <location evidence="1">Membrane</location>
        <topology evidence="1">Single-pass membrane protein</topology>
    </subcellularLocation>
</comment>
<feature type="binding site" evidence="20">
    <location>
        <position position="643"/>
    </location>
    <ligand>
        <name>ATP</name>
        <dbReference type="ChEBI" id="CHEBI:30616"/>
    </ligand>
</feature>
<evidence type="ECO:0000313" key="24">
    <source>
        <dbReference type="EMBL" id="APU94840.1"/>
    </source>
</evidence>
<evidence type="ECO:0000256" key="22">
    <source>
        <dbReference type="SAM" id="Phobius"/>
    </source>
</evidence>
<keyword evidence="6" id="KW-0723">Serine/threonine-protein kinase</keyword>
<dbReference type="FunFam" id="3.80.10.10:FF:000129">
    <property type="entry name" value="Leucine-rich repeat receptor-like kinase"/>
    <property type="match status" value="1"/>
</dbReference>
<evidence type="ECO:0000256" key="20">
    <source>
        <dbReference type="PROSITE-ProRule" id="PRU10141"/>
    </source>
</evidence>
<reference evidence="24" key="1">
    <citation type="submission" date="2016-04" db="EMBL/GenBank/DDBJ databases">
        <authorList>
            <person name="Evans L.H."/>
            <person name="Alamgir A."/>
            <person name="Owens N."/>
            <person name="Weber N.D."/>
            <person name="Virtaneva K."/>
            <person name="Barbian K."/>
            <person name="Babar A."/>
            <person name="Rosenke K."/>
        </authorList>
    </citation>
    <scope>NUCLEOTIDE SEQUENCE</scope>
    <source>
        <strain evidence="24">Antarctic moss No.L</strain>
    </source>
</reference>
<dbReference type="CDD" id="cd14066">
    <property type="entry name" value="STKc_IRAK"/>
    <property type="match status" value="1"/>
</dbReference>
<dbReference type="GO" id="GO:0004674">
    <property type="term" value="F:protein serine/threonine kinase activity"/>
    <property type="evidence" value="ECO:0007669"/>
    <property type="project" value="UniProtKB-KW"/>
</dbReference>
<dbReference type="FunFam" id="1.10.510.10:FF:000453">
    <property type="entry name" value="LRR receptor-like serine/threonine-protein kinase HSL2"/>
    <property type="match status" value="1"/>
</dbReference>
<evidence type="ECO:0000256" key="4">
    <source>
        <dbReference type="ARBA" id="ARBA00012513"/>
    </source>
</evidence>
<dbReference type="FunFam" id="3.80.10.10:FF:000041">
    <property type="entry name" value="LRR receptor-like serine/threonine-protein kinase ERECTA"/>
    <property type="match status" value="1"/>
</dbReference>
<feature type="compositionally biased region" description="Polar residues" evidence="21">
    <location>
        <begin position="905"/>
        <end position="915"/>
    </location>
</feature>
<feature type="transmembrane region" description="Helical" evidence="22">
    <location>
        <begin position="545"/>
        <end position="569"/>
    </location>
</feature>
<dbReference type="GO" id="GO:0005886">
    <property type="term" value="C:plasma membrane"/>
    <property type="evidence" value="ECO:0007669"/>
    <property type="project" value="UniProtKB-SubCell"/>
</dbReference>
<feature type="region of interest" description="Disordered" evidence="21">
    <location>
        <begin position="905"/>
        <end position="945"/>
    </location>
</feature>
<dbReference type="SUPFAM" id="SSF52058">
    <property type="entry name" value="L domain-like"/>
    <property type="match status" value="1"/>
</dbReference>
<dbReference type="Pfam" id="PF08263">
    <property type="entry name" value="LRRNT_2"/>
    <property type="match status" value="1"/>
</dbReference>
<dbReference type="InterPro" id="IPR008271">
    <property type="entry name" value="Ser/Thr_kinase_AS"/>
</dbReference>
<dbReference type="Pfam" id="PF07714">
    <property type="entry name" value="PK_Tyr_Ser-Thr"/>
    <property type="match status" value="1"/>
</dbReference>
<dbReference type="FunFam" id="3.80.10.10:FF:000383">
    <property type="entry name" value="Leucine-rich repeat receptor protein kinase EMS1"/>
    <property type="match status" value="1"/>
</dbReference>
<evidence type="ECO:0000256" key="12">
    <source>
        <dbReference type="ARBA" id="ARBA00022741"/>
    </source>
</evidence>
<dbReference type="CDD" id="cd12087">
    <property type="entry name" value="TM_EGFR-like"/>
    <property type="match status" value="1"/>
</dbReference>
<evidence type="ECO:0000256" key="6">
    <source>
        <dbReference type="ARBA" id="ARBA00022527"/>
    </source>
</evidence>
<proteinExistence type="evidence at transcript level"/>
<evidence type="ECO:0000256" key="11">
    <source>
        <dbReference type="ARBA" id="ARBA00022737"/>
    </source>
</evidence>
<comment type="catalytic activity">
    <reaction evidence="19">
        <text>L-seryl-[protein] + ATP = O-phospho-L-seryl-[protein] + ADP + H(+)</text>
        <dbReference type="Rhea" id="RHEA:17989"/>
        <dbReference type="Rhea" id="RHEA-COMP:9863"/>
        <dbReference type="Rhea" id="RHEA-COMP:11604"/>
        <dbReference type="ChEBI" id="CHEBI:15378"/>
        <dbReference type="ChEBI" id="CHEBI:29999"/>
        <dbReference type="ChEBI" id="CHEBI:30616"/>
        <dbReference type="ChEBI" id="CHEBI:83421"/>
        <dbReference type="ChEBI" id="CHEBI:456216"/>
        <dbReference type="EC" id="2.7.11.1"/>
    </reaction>
</comment>
<gene>
    <name evidence="24" type="primary">LRR-RLK12</name>
</gene>
<keyword evidence="7" id="KW-0433">Leucine-rich repeat</keyword>
<keyword evidence="13 24" id="KW-0418">Kinase</keyword>
<dbReference type="InterPro" id="IPR011009">
    <property type="entry name" value="Kinase-like_dom_sf"/>
</dbReference>
<evidence type="ECO:0000256" key="15">
    <source>
        <dbReference type="ARBA" id="ARBA00022989"/>
    </source>
</evidence>
<dbReference type="PROSITE" id="PS00108">
    <property type="entry name" value="PROTEIN_KINASE_ST"/>
    <property type="match status" value="1"/>
</dbReference>
<accession>A0A1P8DYV7</accession>
<keyword evidence="15 22" id="KW-1133">Transmembrane helix</keyword>
<dbReference type="SMART" id="SM00220">
    <property type="entry name" value="S_TKc"/>
    <property type="match status" value="1"/>
</dbReference>
<organism evidence="24">
    <name type="scientific">Pohlia nutans</name>
    <dbReference type="NCBI Taxonomy" id="140635"/>
    <lineage>
        <taxon>Eukaryota</taxon>
        <taxon>Viridiplantae</taxon>
        <taxon>Streptophyta</taxon>
        <taxon>Embryophyta</taxon>
        <taxon>Bryophyta</taxon>
        <taxon>Bryophytina</taxon>
        <taxon>Bryopsida</taxon>
        <taxon>Bryidae</taxon>
        <taxon>Bryanae</taxon>
        <taxon>Bryales</taxon>
        <taxon>Mniaceae</taxon>
        <taxon>Pohlia</taxon>
    </lineage>
</organism>
<comment type="similarity">
    <text evidence="3">Belongs to the protein kinase superfamily. Ser/Thr protein kinase family.</text>
</comment>
<dbReference type="GO" id="GO:0005524">
    <property type="term" value="F:ATP binding"/>
    <property type="evidence" value="ECO:0007669"/>
    <property type="project" value="UniProtKB-UniRule"/>
</dbReference>
<keyword evidence="24" id="KW-0675">Receptor</keyword>
<evidence type="ECO:0000256" key="14">
    <source>
        <dbReference type="ARBA" id="ARBA00022840"/>
    </source>
</evidence>
<dbReference type="Gene3D" id="1.10.510.10">
    <property type="entry name" value="Transferase(Phosphotransferase) domain 1"/>
    <property type="match status" value="1"/>
</dbReference>
<evidence type="ECO:0000256" key="19">
    <source>
        <dbReference type="ARBA" id="ARBA00048679"/>
    </source>
</evidence>
<evidence type="ECO:0000256" key="7">
    <source>
        <dbReference type="ARBA" id="ARBA00022614"/>
    </source>
</evidence>
<keyword evidence="17" id="KW-0325">Glycoprotein</keyword>
<dbReference type="InterPro" id="IPR032675">
    <property type="entry name" value="LRR_dom_sf"/>
</dbReference>
<dbReference type="FunFam" id="3.30.200.20:FF:000039">
    <property type="entry name" value="receptor-like protein kinase FERONIA"/>
    <property type="match status" value="1"/>
</dbReference>
<evidence type="ECO:0000256" key="21">
    <source>
        <dbReference type="SAM" id="MobiDB-lite"/>
    </source>
</evidence>
<dbReference type="EMBL" id="KX159236">
    <property type="protein sequence ID" value="APU94840.1"/>
    <property type="molecule type" value="mRNA"/>
</dbReference>
<dbReference type="InterPro" id="IPR017441">
    <property type="entry name" value="Protein_kinase_ATP_BS"/>
</dbReference>
<keyword evidence="9 22" id="KW-0812">Transmembrane</keyword>
<dbReference type="PRINTS" id="PR00019">
    <property type="entry name" value="LEURICHRPT"/>
</dbReference>
<dbReference type="AlphaFoldDB" id="A0A1P8DYV7"/>
<evidence type="ECO:0000256" key="5">
    <source>
        <dbReference type="ARBA" id="ARBA00022475"/>
    </source>
</evidence>
<evidence type="ECO:0000256" key="3">
    <source>
        <dbReference type="ARBA" id="ARBA00008684"/>
    </source>
</evidence>
<evidence type="ECO:0000256" key="9">
    <source>
        <dbReference type="ARBA" id="ARBA00022692"/>
    </source>
</evidence>
<evidence type="ECO:0000259" key="23">
    <source>
        <dbReference type="PROSITE" id="PS50011"/>
    </source>
</evidence>
<dbReference type="EC" id="2.7.11.1" evidence="4"/>
<keyword evidence="14 20" id="KW-0067">ATP-binding</keyword>
<keyword evidence="11" id="KW-0677">Repeat</keyword>
<dbReference type="InterPro" id="IPR001611">
    <property type="entry name" value="Leu-rich_rpt"/>
</dbReference>
<evidence type="ECO:0000256" key="2">
    <source>
        <dbReference type="ARBA" id="ARBA00004236"/>
    </source>
</evidence>
<keyword evidence="16 22" id="KW-0472">Membrane</keyword>
<sequence>MKLAMAEMDVTVLVAVAFLFSLFAYTGAVTNPVDTAALEAFHKTLQDPSGNLANWVGNNPCENAWRGVVCSAPTGPSNITFVTELRLFDLNLGGSLAPELGNLTQLKYLDVMWNHMTGSIPPSFGKLTQLYLLLLNGNKFTGTLPKELGSLSYLDRIQIDENQISGPIPPEWGGLTSIQHLHMNNNSLNGSIPPELGSLPNVVHILLDNNELTGELPPEIANARQLLIIQLDNNQFASNATIPSTWANISTLLKLSLRNCGLTGTIPEMGGLPLLEVLDLSFNNFTGPIPNQTAFPVNLTSLDMSNNRLTGQIPTSIGNLQSLEILSLSNNQLSGAIPENLGTGSTFQSYGGVKLIDLQNNQLTVNSNSLAELESNSTTHVRYAGNPALCPNAQTITNPLCIPNSDPVSFTYDSVIPIEIPPNTCQSCKYITVGYRLKSPGFSVFDLYSQQFLAYLTAGLDLIQNQVILQDYTWQAGPRLAMTIRLYPTGNNTFNQSEFDRLYQTFSQWRIPDSAIFGPYELISFYPRSLSAYNSASKGGLSKGAIAGIVIGAAALTMLVTGLILFLFYRRRKLPPALLAQIERMNRAKRNPALKVAGVKAFTFEELALATDNFSEEKQIGQGGYGKVYLGILNDGKKQVAIKRAEQGSLQGAHEFYTEIELLSRVHHRNLVMLEGYCDDEGEQMLVYEFMPGGTLRDHLSALSGIPLDFPTRLRIALGSARGILYLHTEANPPIFHRDIKASNILLDNRKVAKVADFGLSRLAPVPDMEGATPGHVSTVVKGTPGYMDPEYFLTHKLTDKSDVYSFGVVLLELITGMHAISKGKNIVREAHQRSLAGLGLSIIDPVIAQYPAEALESFMQLALSCCRDMPEARPTMAEVVRDLEGLGRSYSDIFPDGYSLDMPTQSSRISTGSLPMSYPYSARDRDSNDTSELLSGTVMHVAPR</sequence>
<name>A0A1P8DYV7_9BRYO</name>
<dbReference type="InterPro" id="IPR000719">
    <property type="entry name" value="Prot_kinase_dom"/>
</dbReference>
<dbReference type="PROSITE" id="PS00107">
    <property type="entry name" value="PROTEIN_KINASE_ATP"/>
    <property type="match status" value="1"/>
</dbReference>
<evidence type="ECO:0000256" key="13">
    <source>
        <dbReference type="ARBA" id="ARBA00022777"/>
    </source>
</evidence>
<keyword evidence="5" id="KW-1003">Cell membrane</keyword>
<dbReference type="InterPro" id="IPR003591">
    <property type="entry name" value="Leu-rich_rpt_typical-subtyp"/>
</dbReference>
<dbReference type="PANTHER" id="PTHR45974:SF134">
    <property type="entry name" value="OS01G0960400 PROTEIN"/>
    <property type="match status" value="1"/>
</dbReference>
<dbReference type="InterPro" id="IPR013210">
    <property type="entry name" value="LRR_N_plant-typ"/>
</dbReference>
<dbReference type="Pfam" id="PF00560">
    <property type="entry name" value="LRR_1"/>
    <property type="match status" value="5"/>
</dbReference>
<evidence type="ECO:0000256" key="1">
    <source>
        <dbReference type="ARBA" id="ARBA00004167"/>
    </source>
</evidence>
<keyword evidence="12 20" id="KW-0547">Nucleotide-binding</keyword>
<dbReference type="PROSITE" id="PS50011">
    <property type="entry name" value="PROTEIN_KINASE_DOM"/>
    <property type="match status" value="1"/>
</dbReference>
<dbReference type="Gene3D" id="3.80.10.10">
    <property type="entry name" value="Ribonuclease Inhibitor"/>
    <property type="match status" value="3"/>
</dbReference>
<feature type="domain" description="Protein kinase" evidence="23">
    <location>
        <begin position="614"/>
        <end position="887"/>
    </location>
</feature>
<dbReference type="SUPFAM" id="SSF56112">
    <property type="entry name" value="Protein kinase-like (PK-like)"/>
    <property type="match status" value="1"/>
</dbReference>
<keyword evidence="10" id="KW-0732">Signal</keyword>
<evidence type="ECO:0000256" key="17">
    <source>
        <dbReference type="ARBA" id="ARBA00023180"/>
    </source>
</evidence>
<evidence type="ECO:0000256" key="18">
    <source>
        <dbReference type="ARBA" id="ARBA00047899"/>
    </source>
</evidence>
<keyword evidence="8" id="KW-0808">Transferase</keyword>
<dbReference type="PANTHER" id="PTHR45974">
    <property type="entry name" value="RECEPTOR-LIKE PROTEIN 55"/>
    <property type="match status" value="1"/>
</dbReference>
<evidence type="ECO:0000256" key="16">
    <source>
        <dbReference type="ARBA" id="ARBA00023136"/>
    </source>
</evidence>
<evidence type="ECO:0000256" key="8">
    <source>
        <dbReference type="ARBA" id="ARBA00022679"/>
    </source>
</evidence>
<dbReference type="Gene3D" id="3.30.200.20">
    <property type="entry name" value="Phosphorylase Kinase, domain 1"/>
    <property type="match status" value="1"/>
</dbReference>
<comment type="catalytic activity">
    <reaction evidence="18">
        <text>L-threonyl-[protein] + ATP = O-phospho-L-threonyl-[protein] + ADP + H(+)</text>
        <dbReference type="Rhea" id="RHEA:46608"/>
        <dbReference type="Rhea" id="RHEA-COMP:11060"/>
        <dbReference type="Rhea" id="RHEA-COMP:11605"/>
        <dbReference type="ChEBI" id="CHEBI:15378"/>
        <dbReference type="ChEBI" id="CHEBI:30013"/>
        <dbReference type="ChEBI" id="CHEBI:30616"/>
        <dbReference type="ChEBI" id="CHEBI:61977"/>
        <dbReference type="ChEBI" id="CHEBI:456216"/>
        <dbReference type="EC" id="2.7.11.1"/>
    </reaction>
</comment>
<dbReference type="SMART" id="SM00369">
    <property type="entry name" value="LRR_TYP"/>
    <property type="match status" value="4"/>
</dbReference>
<protein>
    <recommendedName>
        <fullName evidence="4">non-specific serine/threonine protein kinase</fullName>
        <ecNumber evidence="4">2.7.11.1</ecNumber>
    </recommendedName>
</protein>
<dbReference type="InterPro" id="IPR001245">
    <property type="entry name" value="Ser-Thr/Tyr_kinase_cat_dom"/>
</dbReference>